<feature type="compositionally biased region" description="Acidic residues" evidence="13">
    <location>
        <begin position="1441"/>
        <end position="1473"/>
    </location>
</feature>
<dbReference type="InterPro" id="IPR007080">
    <property type="entry name" value="RNA_pol_Rpb1_1"/>
</dbReference>
<dbReference type="Gene3D" id="1.10.132.30">
    <property type="match status" value="1"/>
</dbReference>
<dbReference type="Gene3D" id="3.30.70.2850">
    <property type="match status" value="1"/>
</dbReference>
<dbReference type="InterPro" id="IPR007083">
    <property type="entry name" value="RNA_pol_Rpb1_4"/>
</dbReference>
<dbReference type="PANTHER" id="PTHR19376">
    <property type="entry name" value="DNA-DIRECTED RNA POLYMERASE"/>
    <property type="match status" value="1"/>
</dbReference>
<feature type="domain" description="RNA polymerase N-terminal" evidence="14">
    <location>
        <begin position="405"/>
        <end position="727"/>
    </location>
</feature>
<keyword evidence="3 12" id="KW-0240">DNA-directed RNA polymerase</keyword>
<keyword evidence="4 12" id="KW-0808">Transferase</keyword>
<dbReference type="InterPro" id="IPR006592">
    <property type="entry name" value="RNA_pol_N"/>
</dbReference>
<organism evidence="15 16">
    <name type="scientific">Rhodocollybia butyracea</name>
    <dbReference type="NCBI Taxonomy" id="206335"/>
    <lineage>
        <taxon>Eukaryota</taxon>
        <taxon>Fungi</taxon>
        <taxon>Dikarya</taxon>
        <taxon>Basidiomycota</taxon>
        <taxon>Agaricomycotina</taxon>
        <taxon>Agaricomycetes</taxon>
        <taxon>Agaricomycetidae</taxon>
        <taxon>Agaricales</taxon>
        <taxon>Marasmiineae</taxon>
        <taxon>Omphalotaceae</taxon>
        <taxon>Rhodocollybia</taxon>
    </lineage>
</organism>
<keyword evidence="6" id="KW-0479">Metal-binding</keyword>
<comment type="similarity">
    <text evidence="2 12">Belongs to the RNA polymerase beta' chain family.</text>
</comment>
<dbReference type="PANTHER" id="PTHR19376:SF11">
    <property type="entry name" value="DNA-DIRECTED RNA POLYMERASE I SUBUNIT RPA1"/>
    <property type="match status" value="1"/>
</dbReference>
<keyword evidence="5 12" id="KW-0548">Nucleotidyltransferase</keyword>
<dbReference type="InterPro" id="IPR047107">
    <property type="entry name" value="DNA-dir_RNA_pol1_lsu_C"/>
</dbReference>
<dbReference type="Gene3D" id="2.40.40.20">
    <property type="match status" value="1"/>
</dbReference>
<evidence type="ECO:0000313" key="15">
    <source>
        <dbReference type="EMBL" id="KAF9076942.1"/>
    </source>
</evidence>
<dbReference type="InterPro" id="IPR044893">
    <property type="entry name" value="RNA_pol_Rpb1_clamp_domain"/>
</dbReference>
<evidence type="ECO:0000256" key="7">
    <source>
        <dbReference type="ARBA" id="ARBA00022833"/>
    </source>
</evidence>
<dbReference type="Pfam" id="PF05000">
    <property type="entry name" value="RNA_pol_Rpb1_4"/>
    <property type="match status" value="1"/>
</dbReference>
<dbReference type="Pfam" id="PF04997">
    <property type="entry name" value="RNA_pol_Rpb1_1"/>
    <property type="match status" value="1"/>
</dbReference>
<evidence type="ECO:0000256" key="3">
    <source>
        <dbReference type="ARBA" id="ARBA00022478"/>
    </source>
</evidence>
<dbReference type="FunFam" id="1.10.274.100:FF:000006">
    <property type="entry name" value="DNA-directed RNA polymerase subunit"/>
    <property type="match status" value="1"/>
</dbReference>
<feature type="region of interest" description="Disordered" evidence="13">
    <location>
        <begin position="1382"/>
        <end position="1482"/>
    </location>
</feature>
<protein>
    <recommendedName>
        <fullName evidence="12">DNA-directed RNA polymerase subunit</fullName>
        <ecNumber evidence="12">2.7.7.6</ecNumber>
    </recommendedName>
</protein>
<feature type="compositionally biased region" description="Acidic residues" evidence="13">
    <location>
        <begin position="1417"/>
        <end position="1427"/>
    </location>
</feature>
<name>A0A9P5Q936_9AGAR</name>
<evidence type="ECO:0000256" key="2">
    <source>
        <dbReference type="ARBA" id="ARBA00006460"/>
    </source>
</evidence>
<evidence type="ECO:0000313" key="16">
    <source>
        <dbReference type="Proteomes" id="UP000772434"/>
    </source>
</evidence>
<dbReference type="FunFam" id="4.10.860.120:FF:000006">
    <property type="entry name" value="DNA-directed RNA polymerase subunit"/>
    <property type="match status" value="1"/>
</dbReference>
<dbReference type="Pfam" id="PF04983">
    <property type="entry name" value="RNA_pol_Rpb1_3"/>
    <property type="match status" value="1"/>
</dbReference>
<dbReference type="Gene3D" id="6.10.250.2940">
    <property type="match status" value="1"/>
</dbReference>
<dbReference type="EMBL" id="JADNRY010000005">
    <property type="protein sequence ID" value="KAF9076942.1"/>
    <property type="molecule type" value="Genomic_DNA"/>
</dbReference>
<dbReference type="Gene3D" id="1.10.150.390">
    <property type="match status" value="1"/>
</dbReference>
<reference evidence="15" key="1">
    <citation type="submission" date="2020-11" db="EMBL/GenBank/DDBJ databases">
        <authorList>
            <consortium name="DOE Joint Genome Institute"/>
            <person name="Ahrendt S."/>
            <person name="Riley R."/>
            <person name="Andreopoulos W."/>
            <person name="Labutti K."/>
            <person name="Pangilinan J."/>
            <person name="Ruiz-Duenas F.J."/>
            <person name="Barrasa J.M."/>
            <person name="Sanchez-Garcia M."/>
            <person name="Camarero S."/>
            <person name="Miyauchi S."/>
            <person name="Serrano A."/>
            <person name="Linde D."/>
            <person name="Babiker R."/>
            <person name="Drula E."/>
            <person name="Ayuso-Fernandez I."/>
            <person name="Pacheco R."/>
            <person name="Padilla G."/>
            <person name="Ferreira P."/>
            <person name="Barriuso J."/>
            <person name="Kellner H."/>
            <person name="Castanera R."/>
            <person name="Alfaro M."/>
            <person name="Ramirez L."/>
            <person name="Pisabarro A.G."/>
            <person name="Kuo A."/>
            <person name="Tritt A."/>
            <person name="Lipzen A."/>
            <person name="He G."/>
            <person name="Yan M."/>
            <person name="Ng V."/>
            <person name="Cullen D."/>
            <person name="Martin F."/>
            <person name="Rosso M.-N."/>
            <person name="Henrissat B."/>
            <person name="Hibbett D."/>
            <person name="Martinez A.T."/>
            <person name="Grigoriev I.V."/>
        </authorList>
    </citation>
    <scope>NUCLEOTIDE SEQUENCE</scope>
    <source>
        <strain evidence="15">AH 40177</strain>
    </source>
</reference>
<accession>A0A9P5Q936</accession>
<dbReference type="Gene3D" id="1.10.274.100">
    <property type="entry name" value="RNA polymerase Rpb1, domain 3"/>
    <property type="match status" value="1"/>
</dbReference>
<keyword evidence="8" id="KW-0460">Magnesium</keyword>
<evidence type="ECO:0000256" key="13">
    <source>
        <dbReference type="SAM" id="MobiDB-lite"/>
    </source>
</evidence>
<dbReference type="InterPro" id="IPR045867">
    <property type="entry name" value="DNA-dir_RpoC_beta_prime"/>
</dbReference>
<dbReference type="SUPFAM" id="SSF64484">
    <property type="entry name" value="beta and beta-prime subunits of DNA dependent RNA-polymerase"/>
    <property type="match status" value="1"/>
</dbReference>
<evidence type="ECO:0000259" key="14">
    <source>
        <dbReference type="SMART" id="SM00663"/>
    </source>
</evidence>
<proteinExistence type="inferred from homology"/>
<gene>
    <name evidence="15" type="ORF">BDP27DRAFT_1312857</name>
</gene>
<evidence type="ECO:0000256" key="6">
    <source>
        <dbReference type="ARBA" id="ARBA00022723"/>
    </source>
</evidence>
<evidence type="ECO:0000256" key="4">
    <source>
        <dbReference type="ARBA" id="ARBA00022679"/>
    </source>
</evidence>
<evidence type="ECO:0000256" key="5">
    <source>
        <dbReference type="ARBA" id="ARBA00022695"/>
    </source>
</evidence>
<evidence type="ECO:0000256" key="9">
    <source>
        <dbReference type="ARBA" id="ARBA00023163"/>
    </source>
</evidence>
<evidence type="ECO:0000256" key="10">
    <source>
        <dbReference type="ARBA" id="ARBA00023242"/>
    </source>
</evidence>
<dbReference type="Proteomes" id="UP000772434">
    <property type="component" value="Unassembled WGS sequence"/>
</dbReference>
<dbReference type="InterPro" id="IPR007081">
    <property type="entry name" value="RNA_pol_Rpb1_5"/>
</dbReference>
<keyword evidence="10" id="KW-0539">Nucleus</keyword>
<dbReference type="GO" id="GO:0046872">
    <property type="term" value="F:metal ion binding"/>
    <property type="evidence" value="ECO:0007669"/>
    <property type="project" value="UniProtKB-KW"/>
</dbReference>
<feature type="compositionally biased region" description="Acidic residues" evidence="13">
    <location>
        <begin position="163"/>
        <end position="177"/>
    </location>
</feature>
<feature type="region of interest" description="Disordered" evidence="13">
    <location>
        <begin position="305"/>
        <end position="358"/>
    </location>
</feature>
<sequence>MNISHSLPSYVSGVSFSFLTSEDVRRISVKQIVNPVLLDDLNRPNAGGLYDPALGPSDRQDVCSTCRLSYFTCPGHFGHIELPAPVFHPLFFANMYNLLRGCCLWCHKFKIDKERLAKYNAKFRLLEYGLLDDAQKVDELTRQVRFREKAPRDTKGKGKAAGEGEEEEEEEEVVMQGNDDVEDETEVAFLTRLELFVMVTIARQVAVGAKRGSYKDGLVYQYRKDLITEFLKATILNKCQNCRIFAYSFRKEGHTKVIEYDLSVKQKKSISKKRPDVLTLEKTIAHAAKHKADVALQEIDEDAEMMSDPADSEGEGDSIGEEDEEEEGDDAEEPKDSNGKPLPRAANGKVKTKRGRNERVMAAEECRAHLRRLFRNESAMCALLYGKHSSYAKVNPQGYCLASADMFFLDVIPVAPTRFRPPAKMNEILFEHPQNELLARVLNTAYRLRDLNIDLRTASQKGEEHDEEKRKKVMEQLLAALIQLQVDVNSFMDSSKNPQPVRQGKLPPAGVKQGLEKKEGLFRKHMMGKRVNYAARSVISPDVNIEPSEIGVPPVDPANFHEMRARVINGPRGYPGATMVEYEDGTQLSLDKLSVDQRTAIANQLLTPQQDKDASSRARHGLYTRTPSINKKVYRHLRDGDILILNRQPTLHKPSMMTHKARILVDLPIFKADFDGDEMNIHFPQNQVARAEAEMISNTDNQYLVPTSGNPLRGLIQDHVVAGVWMTSQSAFFSREEYFQLLYGALKPEDEGLDGHRLVTLPPTIWKPQPLWTGKQIISTVMKNITPDNMEGINLTAGTKVPGHLWGSASQEDKVIFMDGELLCGVLDKAAFGASDYGIVHSVYELYGADVAGKLLGVLSRLFTKFLQHRAFTCRMDDLMLTPEGDAKRTKILQDGRELGTKGAIENFPSLDNLPPEEVPDALKGLLQDVLRDDNKMAGLDMTVKNGLSKLTTSIEKAVMPSGLLRQFPHNHMQTMTQSGAKGSAVNARQISCALGQQELEGRRVPVMVSGKTLPSFKPFETKAMAGGYPQEFYFHCMAGREGLIDTAVKTSRSGYLQRCLIKHLEGIRVHYDNTVRGSDSSIYQFHYGGDALDVTKQKHLRQFEFIARNEKSFVNKLRPKDILPHVGGDDAHVYMKKVTKHKPAKRSALDPCLSLYNPVRYLGSTSEAFADALKAYVKKNPDKVLKGDFEEKWKSRRVPLNAASFRMLMHVKYMRSLVEPGEAVGLLASQGVGEPSTQMTLNTFHFAGHGAANVTLGIPRLREIVMTASQKPKTPSMNIKVRAGIPPEDIDIFCKRASRLTLSQLVESVSVNEQLQAEGDSRRMQYTVTINLFPREEYEAEHDVEPTEILESFKVKYPLMLKKEMTAEMKRLDADLKHQIAQLGKGKKTRGDRGEPQPGDDDEEEGTSGGKKRNDDEESEVGDGDADDAKRARQRTEQATYEDDDSEEDEDELGEYGDEELERELAEDDEEELKPKATKQKTASKGFLNQVKNVRSHFQLNFPQAVSFDFNETCCTFQLDFASDMPKLLLVGIIERTCRSTIIREIPDITDCFQRKEEKEGEEPIIKLTTNGSNFHGLWRFMQDSDESIIEEDDVYSNDIYAILKTYGVEMAREAILREMGGVFGIYKIQVDRRHLELIADYMTFEGGYKPFNRKGISTNSSPLLKASYETTAAFLSDATLYGDFDDLTTPSGNIVLGRPNQTGTGVFDVRMPAESSTAR</sequence>
<dbReference type="GO" id="GO:0003899">
    <property type="term" value="F:DNA-directed RNA polymerase activity"/>
    <property type="evidence" value="ECO:0007669"/>
    <property type="project" value="UniProtKB-EC"/>
</dbReference>
<evidence type="ECO:0000256" key="8">
    <source>
        <dbReference type="ARBA" id="ARBA00022842"/>
    </source>
</evidence>
<keyword evidence="16" id="KW-1185">Reference proteome</keyword>
<dbReference type="CDD" id="cd01435">
    <property type="entry name" value="RNAP_I_RPA1_N"/>
    <property type="match status" value="1"/>
</dbReference>
<comment type="catalytic activity">
    <reaction evidence="11 12">
        <text>RNA(n) + a ribonucleoside 5'-triphosphate = RNA(n+1) + diphosphate</text>
        <dbReference type="Rhea" id="RHEA:21248"/>
        <dbReference type="Rhea" id="RHEA-COMP:14527"/>
        <dbReference type="Rhea" id="RHEA-COMP:17342"/>
        <dbReference type="ChEBI" id="CHEBI:33019"/>
        <dbReference type="ChEBI" id="CHEBI:61557"/>
        <dbReference type="ChEBI" id="CHEBI:140395"/>
        <dbReference type="EC" id="2.7.7.6"/>
    </reaction>
</comment>
<dbReference type="Gene3D" id="3.30.1490.180">
    <property type="entry name" value="RNA polymerase ii"/>
    <property type="match status" value="1"/>
</dbReference>
<evidence type="ECO:0000256" key="12">
    <source>
        <dbReference type="RuleBase" id="RU004279"/>
    </source>
</evidence>
<evidence type="ECO:0000256" key="1">
    <source>
        <dbReference type="ARBA" id="ARBA00004123"/>
    </source>
</evidence>
<dbReference type="CDD" id="cd02735">
    <property type="entry name" value="RNAP_I_Rpa1_C"/>
    <property type="match status" value="1"/>
</dbReference>
<evidence type="ECO:0000256" key="11">
    <source>
        <dbReference type="ARBA" id="ARBA00048552"/>
    </source>
</evidence>
<dbReference type="InterPro" id="IPR007066">
    <property type="entry name" value="RNA_pol_Rpb1_3"/>
</dbReference>
<dbReference type="GO" id="GO:0006351">
    <property type="term" value="P:DNA-templated transcription"/>
    <property type="evidence" value="ECO:0007669"/>
    <property type="project" value="InterPro"/>
</dbReference>
<dbReference type="SMART" id="SM00663">
    <property type="entry name" value="RPOLA_N"/>
    <property type="match status" value="1"/>
</dbReference>
<feature type="compositionally biased region" description="Basic and acidic residues" evidence="13">
    <location>
        <begin position="149"/>
        <end position="162"/>
    </location>
</feature>
<keyword evidence="9 12" id="KW-0804">Transcription</keyword>
<dbReference type="InterPro" id="IPR015699">
    <property type="entry name" value="DNA-dir_RNA_pol1_lsu_N"/>
</dbReference>
<dbReference type="InterPro" id="IPR000722">
    <property type="entry name" value="RNA_pol_asu"/>
</dbReference>
<feature type="compositionally biased region" description="Acidic residues" evidence="13">
    <location>
        <begin position="305"/>
        <end position="333"/>
    </location>
</feature>
<dbReference type="OrthoDB" id="270392at2759"/>
<comment type="function">
    <text evidence="12">DNA-dependent RNA polymerase catalyzes the transcription of DNA into RNA using the four ribonucleoside triphosphates as substrates.</text>
</comment>
<comment type="subcellular location">
    <subcellularLocation>
        <location evidence="1">Nucleus</location>
    </subcellularLocation>
</comment>
<comment type="caution">
    <text evidence="15">The sequence shown here is derived from an EMBL/GenBank/DDBJ whole genome shotgun (WGS) entry which is preliminary data.</text>
</comment>
<dbReference type="Gene3D" id="4.10.860.120">
    <property type="entry name" value="RNA polymerase II, clamp domain"/>
    <property type="match status" value="1"/>
</dbReference>
<dbReference type="EC" id="2.7.7.6" evidence="12"/>
<dbReference type="InterPro" id="IPR038120">
    <property type="entry name" value="Rpb1_funnel_sf"/>
</dbReference>
<dbReference type="GO" id="GO:0005736">
    <property type="term" value="C:RNA polymerase I complex"/>
    <property type="evidence" value="ECO:0007669"/>
    <property type="project" value="UniProtKB-ARBA"/>
</dbReference>
<feature type="compositionally biased region" description="Basic and acidic residues" evidence="13">
    <location>
        <begin position="1428"/>
        <end position="1437"/>
    </location>
</feature>
<dbReference type="InterPro" id="IPR042102">
    <property type="entry name" value="RNA_pol_Rpb1_3_sf"/>
</dbReference>
<dbReference type="Pfam" id="PF04998">
    <property type="entry name" value="RNA_pol_Rpb1_5"/>
    <property type="match status" value="1"/>
</dbReference>
<dbReference type="Pfam" id="PF00623">
    <property type="entry name" value="RNA_pol_Rpb1_2"/>
    <property type="match status" value="1"/>
</dbReference>
<dbReference type="Gene3D" id="1.10.357.120">
    <property type="match status" value="1"/>
</dbReference>
<feature type="region of interest" description="Disordered" evidence="13">
    <location>
        <begin position="149"/>
        <end position="177"/>
    </location>
</feature>
<keyword evidence="7" id="KW-0862">Zinc</keyword>
<dbReference type="GO" id="GO:0003677">
    <property type="term" value="F:DNA binding"/>
    <property type="evidence" value="ECO:0007669"/>
    <property type="project" value="InterPro"/>
</dbReference>